<dbReference type="GO" id="GO:0005829">
    <property type="term" value="C:cytosol"/>
    <property type="evidence" value="ECO:0007669"/>
    <property type="project" value="TreeGrafter"/>
</dbReference>
<dbReference type="GO" id="GO:0005524">
    <property type="term" value="F:ATP binding"/>
    <property type="evidence" value="ECO:0007669"/>
    <property type="project" value="UniProtKB-KW"/>
</dbReference>
<evidence type="ECO:0000256" key="6">
    <source>
        <dbReference type="ARBA" id="ARBA00022679"/>
    </source>
</evidence>
<comment type="function">
    <text evidence="14">Mevalonate kinase; part of the second module of ergosterol biosynthesis pathway that includes the middle steps of the pathway. The second module is carried out in the vacuole and involves the formation of farnesyl diphosphate, which is also an important intermediate in the biosynthesis of ubiquinone, dolichol, heme and prenylated proteins.</text>
</comment>
<dbReference type="PANTHER" id="PTHR43290">
    <property type="entry name" value="MEVALONATE KINASE"/>
    <property type="match status" value="1"/>
</dbReference>
<keyword evidence="14" id="KW-0756">Sterol biosynthesis</keyword>
<dbReference type="Gene3D" id="3.30.70.890">
    <property type="entry name" value="GHMP kinase, C-terminal domain"/>
    <property type="match status" value="1"/>
</dbReference>
<keyword evidence="8 14" id="KW-0418">Kinase</keyword>
<dbReference type="PRINTS" id="PR00959">
    <property type="entry name" value="MEVGALKINASE"/>
</dbReference>
<accession>A0A0J9XG91</accession>
<evidence type="ECO:0000256" key="14">
    <source>
        <dbReference type="RuleBase" id="RU363087"/>
    </source>
</evidence>
<keyword evidence="10" id="KW-0460">Magnesium</keyword>
<comment type="caution">
    <text evidence="17">The sequence shown here is derived from an EMBL/GenBank/DDBJ whole genome shotgun (WGS) entry which is preliminary data.</text>
</comment>
<dbReference type="STRING" id="1173061.A0A0J9XG91"/>
<dbReference type="UniPathway" id="UPA00057">
    <property type="reaction ID" value="UER00098"/>
</dbReference>
<dbReference type="EMBL" id="CCBN010000015">
    <property type="protein sequence ID" value="CDO56571.1"/>
    <property type="molecule type" value="Genomic_DNA"/>
</dbReference>
<evidence type="ECO:0000256" key="2">
    <source>
        <dbReference type="ARBA" id="ARBA00006495"/>
    </source>
</evidence>
<comment type="subcellular location">
    <subcellularLocation>
        <location evidence="1 14">Cytoplasm</location>
    </subcellularLocation>
</comment>
<dbReference type="AlphaFoldDB" id="A0A0J9XG91"/>
<dbReference type="InterPro" id="IPR013750">
    <property type="entry name" value="GHMP_kinase_C_dom"/>
</dbReference>
<dbReference type="InterPro" id="IPR006203">
    <property type="entry name" value="GHMP_knse_ATP-bd_CS"/>
</dbReference>
<evidence type="ECO:0000256" key="1">
    <source>
        <dbReference type="ARBA" id="ARBA00004496"/>
    </source>
</evidence>
<proteinExistence type="inferred from homology"/>
<keyword evidence="14" id="KW-0753">Steroid metabolism</keyword>
<dbReference type="InterPro" id="IPR036554">
    <property type="entry name" value="GHMP_kinase_C_sf"/>
</dbReference>
<keyword evidence="14" id="KW-1207">Sterol metabolism</keyword>
<keyword evidence="4 14" id="KW-0963">Cytoplasm</keyword>
<sequence>MTVNIDQFVVSAPGKVILFGEHAAVYNKPAIAAAIALRTYMLVVPSQGSDAANLVLEFPSINLRFSYPVADLPWDAVKPQNKAAGINNLAAIPTELDEEVLKALEPLLKDLKNTFQHVAVLAFFYLYLHLCTPDMPARTFVTQSTLPVGAGLGSSATFAVCLSSALLLLSSQLSTPRAQRVSADLEASDKASPEHDYINGWAFIGEKCLHGNPSGIDNTVACQGGAVLFQRPNTLVPIREFPELKLLLTNTKHPRRTADLVARVGELVRTFSKGTVSILDAIEHVTREAFELLAPTKKPTATNVQEVTLRVEMSPDEAAKRLIELVRINHGLLVSLGVSHPKLEKIRAVGDELGIGETKLTGAGGGGCAITLLHVDDDVDSAADQAAKLAQFHARLVNDKVGFEIFDTILGGPGVGYGELVQPITVSEFHAYNRAQLEGISAWQYWK</sequence>
<comment type="similarity">
    <text evidence="2 14">Belongs to the GHMP kinase family. Mevalonate kinase subfamily.</text>
</comment>
<dbReference type="InterPro" id="IPR006204">
    <property type="entry name" value="GHMP_kinase_N_dom"/>
</dbReference>
<dbReference type="Gene3D" id="3.30.230.10">
    <property type="match status" value="1"/>
</dbReference>
<name>A0A0J9XG91_GEOCN</name>
<evidence type="ECO:0000256" key="7">
    <source>
        <dbReference type="ARBA" id="ARBA00022741"/>
    </source>
</evidence>
<keyword evidence="6 14" id="KW-0808">Transferase</keyword>
<evidence type="ECO:0000256" key="3">
    <source>
        <dbReference type="ARBA" id="ARBA00012103"/>
    </source>
</evidence>
<dbReference type="OrthoDB" id="1652964at2759"/>
<dbReference type="GO" id="GO:0006696">
    <property type="term" value="P:ergosterol biosynthetic process"/>
    <property type="evidence" value="ECO:0007669"/>
    <property type="project" value="TreeGrafter"/>
</dbReference>
<dbReference type="EC" id="2.7.1.36" evidence="3 14"/>
<evidence type="ECO:0000256" key="9">
    <source>
        <dbReference type="ARBA" id="ARBA00022840"/>
    </source>
</evidence>
<dbReference type="InterPro" id="IPR006205">
    <property type="entry name" value="Mev_gal_kin"/>
</dbReference>
<organism evidence="17 18">
    <name type="scientific">Geotrichum candidum</name>
    <name type="common">Oospora lactis</name>
    <name type="synonym">Dipodascus geotrichum</name>
    <dbReference type="NCBI Taxonomy" id="1173061"/>
    <lineage>
        <taxon>Eukaryota</taxon>
        <taxon>Fungi</taxon>
        <taxon>Dikarya</taxon>
        <taxon>Ascomycota</taxon>
        <taxon>Saccharomycotina</taxon>
        <taxon>Dipodascomycetes</taxon>
        <taxon>Dipodascales</taxon>
        <taxon>Dipodascaceae</taxon>
        <taxon>Geotrichum</taxon>
    </lineage>
</organism>
<dbReference type="PROSITE" id="PS00627">
    <property type="entry name" value="GHMP_KINASES_ATP"/>
    <property type="match status" value="1"/>
</dbReference>
<dbReference type="Pfam" id="PF00288">
    <property type="entry name" value="GHMP_kinases_N"/>
    <property type="match status" value="1"/>
</dbReference>
<feature type="domain" description="GHMP kinase C-terminal" evidence="16">
    <location>
        <begin position="320"/>
        <end position="387"/>
    </location>
</feature>
<evidence type="ECO:0000256" key="5">
    <source>
        <dbReference type="ARBA" id="ARBA00022516"/>
    </source>
</evidence>
<evidence type="ECO:0000256" key="12">
    <source>
        <dbReference type="ARBA" id="ARBA00029310"/>
    </source>
</evidence>
<evidence type="ECO:0000256" key="13">
    <source>
        <dbReference type="ARBA" id="ARBA00029438"/>
    </source>
</evidence>
<keyword evidence="9 14" id="KW-0067">ATP-binding</keyword>
<gene>
    <name evidence="17" type="ORF">BN980_GECA15s03178g</name>
</gene>
<keyword evidence="14" id="KW-0752">Steroid biosynthesis</keyword>
<keyword evidence="7 14" id="KW-0547">Nucleotide-binding</keyword>
<reference evidence="17" key="1">
    <citation type="submission" date="2014-03" db="EMBL/GenBank/DDBJ databases">
        <authorList>
            <person name="Casaregola S."/>
        </authorList>
    </citation>
    <scope>NUCLEOTIDE SEQUENCE [LARGE SCALE GENOMIC DNA]</scope>
    <source>
        <strain evidence="17">CLIB 918</strain>
    </source>
</reference>
<keyword evidence="11 14" id="KW-0443">Lipid metabolism</keyword>
<evidence type="ECO:0000313" key="17">
    <source>
        <dbReference type="EMBL" id="CDO56571.1"/>
    </source>
</evidence>
<feature type="domain" description="GHMP kinase N-terminal" evidence="15">
    <location>
        <begin position="140"/>
        <end position="189"/>
    </location>
</feature>
<evidence type="ECO:0000256" key="10">
    <source>
        <dbReference type="ARBA" id="ARBA00022842"/>
    </source>
</evidence>
<evidence type="ECO:0000256" key="11">
    <source>
        <dbReference type="ARBA" id="ARBA00023098"/>
    </source>
</evidence>
<dbReference type="Proteomes" id="UP000242525">
    <property type="component" value="Unassembled WGS sequence"/>
</dbReference>
<evidence type="ECO:0000259" key="15">
    <source>
        <dbReference type="Pfam" id="PF00288"/>
    </source>
</evidence>
<comment type="catalytic activity">
    <reaction evidence="12">
        <text>(R)-mevalonate + ATP = (R)-5-phosphomevalonate + ADP + H(+)</text>
        <dbReference type="Rhea" id="RHEA:17065"/>
        <dbReference type="ChEBI" id="CHEBI:15378"/>
        <dbReference type="ChEBI" id="CHEBI:30616"/>
        <dbReference type="ChEBI" id="CHEBI:36464"/>
        <dbReference type="ChEBI" id="CHEBI:58146"/>
        <dbReference type="ChEBI" id="CHEBI:456216"/>
        <dbReference type="EC" id="2.7.1.36"/>
    </reaction>
    <physiologicalReaction direction="left-to-right" evidence="12">
        <dbReference type="Rhea" id="RHEA:17066"/>
    </physiologicalReaction>
</comment>
<protein>
    <recommendedName>
        <fullName evidence="3 14">Mevalonate kinase</fullName>
        <shortName evidence="14">MK</shortName>
        <ecNumber evidence="3 14">2.7.1.36</ecNumber>
    </recommendedName>
</protein>
<evidence type="ECO:0000256" key="4">
    <source>
        <dbReference type="ARBA" id="ARBA00022490"/>
    </source>
</evidence>
<keyword evidence="18" id="KW-1185">Reference proteome</keyword>
<dbReference type="PANTHER" id="PTHR43290:SF2">
    <property type="entry name" value="MEVALONATE KINASE"/>
    <property type="match status" value="1"/>
</dbReference>
<dbReference type="NCBIfam" id="TIGR00549">
    <property type="entry name" value="mevalon_kin"/>
    <property type="match status" value="1"/>
</dbReference>
<dbReference type="InterPro" id="IPR020568">
    <property type="entry name" value="Ribosomal_Su5_D2-typ_SF"/>
</dbReference>
<dbReference type="GO" id="GO:0004496">
    <property type="term" value="F:mevalonate kinase activity"/>
    <property type="evidence" value="ECO:0007669"/>
    <property type="project" value="UniProtKB-EC"/>
</dbReference>
<dbReference type="SUPFAM" id="SSF55060">
    <property type="entry name" value="GHMP Kinase, C-terminal domain"/>
    <property type="match status" value="1"/>
</dbReference>
<dbReference type="SUPFAM" id="SSF54211">
    <property type="entry name" value="Ribosomal protein S5 domain 2-like"/>
    <property type="match status" value="1"/>
</dbReference>
<dbReference type="InterPro" id="IPR014721">
    <property type="entry name" value="Ribsml_uS5_D2-typ_fold_subgr"/>
</dbReference>
<comment type="pathway">
    <text evidence="13 14">Isoprenoid biosynthesis; isopentenyl diphosphate biosynthesis via mevalonate pathway; isopentenyl diphosphate from (R)-mevalonate: step 1/3.</text>
</comment>
<dbReference type="GO" id="GO:0019287">
    <property type="term" value="P:isopentenyl diphosphate biosynthetic process, mevalonate pathway"/>
    <property type="evidence" value="ECO:0007669"/>
    <property type="project" value="UniProtKB-UniPathway"/>
</dbReference>
<keyword evidence="5 14" id="KW-0444">Lipid biosynthesis</keyword>
<evidence type="ECO:0000256" key="8">
    <source>
        <dbReference type="ARBA" id="ARBA00022777"/>
    </source>
</evidence>
<dbReference type="Pfam" id="PF08544">
    <property type="entry name" value="GHMP_kinases_C"/>
    <property type="match status" value="1"/>
</dbReference>
<evidence type="ECO:0000259" key="16">
    <source>
        <dbReference type="Pfam" id="PF08544"/>
    </source>
</evidence>
<evidence type="ECO:0000313" key="18">
    <source>
        <dbReference type="Proteomes" id="UP000242525"/>
    </source>
</evidence>